<feature type="region of interest" description="Disordered" evidence="1">
    <location>
        <begin position="119"/>
        <end position="145"/>
    </location>
</feature>
<name>X0RNY0_9ZZZZ</name>
<evidence type="ECO:0000256" key="1">
    <source>
        <dbReference type="SAM" id="MobiDB-lite"/>
    </source>
</evidence>
<reference evidence="3" key="1">
    <citation type="journal article" date="2014" name="Front. Microbiol.">
        <title>High frequency of phylogenetically diverse reductive dehalogenase-homologous genes in deep subseafloor sedimentary metagenomes.</title>
        <authorList>
            <person name="Kawai M."/>
            <person name="Futagami T."/>
            <person name="Toyoda A."/>
            <person name="Takaki Y."/>
            <person name="Nishi S."/>
            <person name="Hori S."/>
            <person name="Arai W."/>
            <person name="Tsubouchi T."/>
            <person name="Morono Y."/>
            <person name="Uchiyama I."/>
            <person name="Ito T."/>
            <person name="Fujiyama A."/>
            <person name="Inagaki F."/>
            <person name="Takami H."/>
        </authorList>
    </citation>
    <scope>NUCLEOTIDE SEQUENCE</scope>
    <source>
        <strain evidence="3">Expedition CK06-06</strain>
    </source>
</reference>
<dbReference type="GO" id="GO:0008236">
    <property type="term" value="F:serine-type peptidase activity"/>
    <property type="evidence" value="ECO:0007669"/>
    <property type="project" value="InterPro"/>
</dbReference>
<protein>
    <recommendedName>
        <fullName evidence="2">Peptidase S9 prolyl oligopeptidase catalytic domain-containing protein</fullName>
    </recommendedName>
</protein>
<dbReference type="PANTHER" id="PTHR43056:SF5">
    <property type="entry name" value="PEPTIDASE S9 PROLYL OLIGOPEPTIDASE CATALYTIC DOMAIN-CONTAINING PROTEIN"/>
    <property type="match status" value="1"/>
</dbReference>
<dbReference type="SUPFAM" id="SSF53474">
    <property type="entry name" value="alpha/beta-Hydrolases"/>
    <property type="match status" value="1"/>
</dbReference>
<dbReference type="InterPro" id="IPR050585">
    <property type="entry name" value="Xaa-Pro_dipeptidyl-ppase/CocE"/>
</dbReference>
<dbReference type="Pfam" id="PF00326">
    <property type="entry name" value="Peptidase_S9"/>
    <property type="match status" value="1"/>
</dbReference>
<dbReference type="EMBL" id="BARS01009151">
    <property type="protein sequence ID" value="GAF70544.1"/>
    <property type="molecule type" value="Genomic_DNA"/>
</dbReference>
<dbReference type="InterPro" id="IPR001375">
    <property type="entry name" value="Peptidase_S9_cat"/>
</dbReference>
<accession>X0RNY0</accession>
<sequence>MSTYGFVDEETVLCIYRMNGVDRLARLELGQERLVDLATPQTSFDGLDVGDGRACFIGASATTPPAVYRLDLERGRVEELCRCFEIDFDPGFLSQPEAIEFPSEGGRSAYTFLYRPAHPQQRAPAGERPPLIVKSHGGPTDATSSSLKLGTQYWTSRGFAVADVNYGGSTGYGRAYRELLSGAWGVVDVDDCTHAARFAASQGIADPGRLAVSGGSAGGYTTLCALTFRDVFAAGASHYGVGDLEALVRDTHKFESRYLDRLVGPRANS</sequence>
<evidence type="ECO:0000259" key="2">
    <source>
        <dbReference type="Pfam" id="PF00326"/>
    </source>
</evidence>
<feature type="domain" description="Peptidase S9 prolyl oligopeptidase catalytic" evidence="2">
    <location>
        <begin position="148"/>
        <end position="261"/>
    </location>
</feature>
<proteinExistence type="predicted"/>
<feature type="non-terminal residue" evidence="3">
    <location>
        <position position="269"/>
    </location>
</feature>
<organism evidence="3">
    <name type="scientific">marine sediment metagenome</name>
    <dbReference type="NCBI Taxonomy" id="412755"/>
    <lineage>
        <taxon>unclassified sequences</taxon>
        <taxon>metagenomes</taxon>
        <taxon>ecological metagenomes</taxon>
    </lineage>
</organism>
<dbReference type="InterPro" id="IPR029058">
    <property type="entry name" value="AB_hydrolase_fold"/>
</dbReference>
<evidence type="ECO:0000313" key="3">
    <source>
        <dbReference type="EMBL" id="GAF70544.1"/>
    </source>
</evidence>
<dbReference type="AlphaFoldDB" id="X0RNY0"/>
<dbReference type="Gene3D" id="3.40.50.1820">
    <property type="entry name" value="alpha/beta hydrolase"/>
    <property type="match status" value="1"/>
</dbReference>
<gene>
    <name evidence="3" type="ORF">S01H1_17266</name>
</gene>
<dbReference type="GO" id="GO:0006508">
    <property type="term" value="P:proteolysis"/>
    <property type="evidence" value="ECO:0007669"/>
    <property type="project" value="InterPro"/>
</dbReference>
<dbReference type="PANTHER" id="PTHR43056">
    <property type="entry name" value="PEPTIDASE S9 PROLYL OLIGOPEPTIDASE"/>
    <property type="match status" value="1"/>
</dbReference>
<comment type="caution">
    <text evidence="3">The sequence shown here is derived from an EMBL/GenBank/DDBJ whole genome shotgun (WGS) entry which is preliminary data.</text>
</comment>